<dbReference type="Proteomes" id="UP000217771">
    <property type="component" value="Unassembled WGS sequence"/>
</dbReference>
<dbReference type="Gene3D" id="3.40.50.1010">
    <property type="entry name" value="5'-nuclease"/>
    <property type="match status" value="1"/>
</dbReference>
<dbReference type="GO" id="GO:0004540">
    <property type="term" value="F:RNA nuclease activity"/>
    <property type="evidence" value="ECO:0007669"/>
    <property type="project" value="InterPro"/>
</dbReference>
<dbReference type="AlphaFoldDB" id="A0A2A2ESH1"/>
<accession>A0A2A2ESH1</accession>
<protein>
    <recommendedName>
        <fullName evidence="1">NYN domain-containing protein</fullName>
    </recommendedName>
</protein>
<dbReference type="EMBL" id="NSKB01000006">
    <property type="protein sequence ID" value="PAU75424.1"/>
    <property type="molecule type" value="Genomic_DNA"/>
</dbReference>
<evidence type="ECO:0000313" key="2">
    <source>
        <dbReference type="EMBL" id="PAU75424.1"/>
    </source>
</evidence>
<organism evidence="2 3">
    <name type="scientific">Halomonas salipaludis</name>
    <dbReference type="NCBI Taxonomy" id="2032625"/>
    <lineage>
        <taxon>Bacteria</taxon>
        <taxon>Pseudomonadati</taxon>
        <taxon>Pseudomonadota</taxon>
        <taxon>Gammaproteobacteria</taxon>
        <taxon>Oceanospirillales</taxon>
        <taxon>Halomonadaceae</taxon>
        <taxon>Halomonas</taxon>
    </lineage>
</organism>
<dbReference type="InterPro" id="IPR021139">
    <property type="entry name" value="NYN"/>
</dbReference>
<feature type="domain" description="NYN" evidence="1">
    <location>
        <begin position="122"/>
        <end position="203"/>
    </location>
</feature>
<sequence>MWALTLKKEELLSKINVFVDGSWLFKVCKAGSALAKGTASPTYPFPFDFSGFVSALVDHVKAETGNDQVSSGKLVLCTSIFDLPDDFNDWPTKIPEVLPDKVELTKRVVHAKETFSQKAKDAGFSDEAEFHVKMKPWIMSALDNDSYQEKQVDTTLVALLVKSAFDSPDDYHAVVSGDADMLPALRVAYPDYTKNVLVVTTHPDELDSDHKHSSYSYLDYKCDIDPFYFQLNLERVMEGNHKYRCHECGKLFTTINQIPGSSLPRCRAHRS</sequence>
<proteinExistence type="predicted"/>
<comment type="caution">
    <text evidence="2">The sequence shown here is derived from an EMBL/GenBank/DDBJ whole genome shotgun (WGS) entry which is preliminary data.</text>
</comment>
<keyword evidence="3" id="KW-1185">Reference proteome</keyword>
<gene>
    <name evidence="2" type="ORF">CK498_15935</name>
</gene>
<dbReference type="OrthoDB" id="9553481at2"/>
<evidence type="ECO:0000259" key="1">
    <source>
        <dbReference type="Pfam" id="PF01936"/>
    </source>
</evidence>
<name>A0A2A2ESH1_9GAMM</name>
<dbReference type="Pfam" id="PF01936">
    <property type="entry name" value="NYN"/>
    <property type="match status" value="1"/>
</dbReference>
<evidence type="ECO:0000313" key="3">
    <source>
        <dbReference type="Proteomes" id="UP000217771"/>
    </source>
</evidence>
<reference evidence="2 3" key="1">
    <citation type="submission" date="2017-08" db="EMBL/GenBank/DDBJ databases">
        <title>Halomonas alkalisoli sp. nov., isolated from saline alkaline soil.</title>
        <authorList>
            <person name="Wang D."/>
            <person name="Zhang G."/>
        </authorList>
    </citation>
    <scope>NUCLEOTIDE SEQUENCE [LARGE SCALE GENOMIC DNA]</scope>
    <source>
        <strain evidence="2 3">WRN001</strain>
    </source>
</reference>